<evidence type="ECO:0000313" key="2">
    <source>
        <dbReference type="EMBL" id="VTT71779.1"/>
    </source>
</evidence>
<dbReference type="PROSITE" id="PS50056">
    <property type="entry name" value="TYR_PHOSPHATASE_2"/>
    <property type="match status" value="1"/>
</dbReference>
<dbReference type="GO" id="GO:0004721">
    <property type="term" value="F:phosphoprotein phosphatase activity"/>
    <property type="evidence" value="ECO:0007669"/>
    <property type="project" value="InterPro"/>
</dbReference>
<dbReference type="EMBL" id="CABFJX010000334">
    <property type="protein sequence ID" value="VTT71779.1"/>
    <property type="molecule type" value="Genomic_DNA"/>
</dbReference>
<gene>
    <name evidence="2" type="ORF">C2S_1471</name>
</gene>
<feature type="domain" description="Tyrosine specific protein phosphatases" evidence="1">
    <location>
        <begin position="199"/>
        <end position="261"/>
    </location>
</feature>
<evidence type="ECO:0000313" key="3">
    <source>
        <dbReference type="Proteomes" id="UP000760494"/>
    </source>
</evidence>
<dbReference type="InterPro" id="IPR029021">
    <property type="entry name" value="Prot-tyrosine_phosphatase-like"/>
</dbReference>
<dbReference type="PROSITE" id="PS00383">
    <property type="entry name" value="TYR_PHOSPHATASE_1"/>
    <property type="match status" value="1"/>
</dbReference>
<dbReference type="InterPro" id="IPR016130">
    <property type="entry name" value="Tyr_Pase_AS"/>
</dbReference>
<dbReference type="InterPro" id="IPR026893">
    <property type="entry name" value="Tyr/Ser_Pase_IphP-type"/>
</dbReference>
<dbReference type="AlphaFoldDB" id="A0A9Q9UBG0"/>
<dbReference type="Proteomes" id="UP000760494">
    <property type="component" value="Unassembled WGS sequence"/>
</dbReference>
<reference evidence="2" key="1">
    <citation type="submission" date="2019-05" db="EMBL/GenBank/DDBJ databases">
        <authorList>
            <person name="Piombo E."/>
        </authorList>
    </citation>
    <scope>NUCLEOTIDE SEQUENCE</scope>
    <source>
        <strain evidence="2">C2S</strain>
    </source>
</reference>
<accession>A0A9Q9UBG0</accession>
<dbReference type="SUPFAM" id="SSF52799">
    <property type="entry name" value="(Phosphotyrosine protein) phosphatases II"/>
    <property type="match status" value="1"/>
</dbReference>
<organism evidence="2 3">
    <name type="scientific">Fusarium fujikuroi</name>
    <name type="common">Bakanae and foot rot disease fungus</name>
    <name type="synonym">Gibberella fujikuroi</name>
    <dbReference type="NCBI Taxonomy" id="5127"/>
    <lineage>
        <taxon>Eukaryota</taxon>
        <taxon>Fungi</taxon>
        <taxon>Dikarya</taxon>
        <taxon>Ascomycota</taxon>
        <taxon>Pezizomycotina</taxon>
        <taxon>Sordariomycetes</taxon>
        <taxon>Hypocreomycetidae</taxon>
        <taxon>Hypocreales</taxon>
        <taxon>Nectriaceae</taxon>
        <taxon>Fusarium</taxon>
        <taxon>Fusarium fujikuroi species complex</taxon>
    </lineage>
</organism>
<comment type="caution">
    <text evidence="2">The sequence shown here is derived from an EMBL/GenBank/DDBJ whole genome shotgun (WGS) entry which is preliminary data.</text>
</comment>
<proteinExistence type="predicted"/>
<dbReference type="PANTHER" id="PTHR31126:SF73">
    <property type="entry name" value="TYROSINE SPECIFIC PROTEIN PHOSPHATASES DOMAIN-CONTAINING PROTEIN"/>
    <property type="match status" value="1"/>
</dbReference>
<dbReference type="Pfam" id="PF13350">
    <property type="entry name" value="Y_phosphatase3"/>
    <property type="match status" value="1"/>
</dbReference>
<name>A0A9Q9UBG0_FUSFU</name>
<evidence type="ECO:0000259" key="1">
    <source>
        <dbReference type="PROSITE" id="PS50056"/>
    </source>
</evidence>
<protein>
    <recommendedName>
        <fullName evidence="1">Tyrosine specific protein phosphatases domain-containing protein</fullName>
    </recommendedName>
</protein>
<dbReference type="Gene3D" id="3.90.190.10">
    <property type="entry name" value="Protein tyrosine phosphatase superfamily"/>
    <property type="match status" value="1"/>
</dbReference>
<dbReference type="InterPro" id="IPR000387">
    <property type="entry name" value="Tyr_Pase_dom"/>
</dbReference>
<sequence length="326" mass="35971">MALSDLIRHCQLDFSEASYPSTSITSATTLTITVILTIWPSINNRIISPAMALSRAEIESITAVHVREPLPADTLTATFNSKPFIPIESIINLRDLGAVPGSAIRPGHIFRSGMLDTAADVPEAMAWLTANVKTVFDLRSKEERATYPSPKITGVNFVFCERVSEYPQPSPADFALDDGRTAWREQLMAVIAAYKPSIRAILEHVRDKPNEPFLFHCTAGRDRTGVMAGLLQTLAGTSQQDVISDYMLSRIGIEPARERLLLFILANIDVKSTEEPGFWNMVGLRPSFWEAFGQGVEAEYGGWDGYVKGLGFSAKDLETIKHNLRA</sequence>
<dbReference type="PANTHER" id="PTHR31126">
    <property type="entry name" value="TYROSINE-PROTEIN PHOSPHATASE"/>
    <property type="match status" value="1"/>
</dbReference>